<dbReference type="SMART" id="SM00387">
    <property type="entry name" value="HATPase_c"/>
    <property type="match status" value="1"/>
</dbReference>
<evidence type="ECO:0000256" key="1">
    <source>
        <dbReference type="ARBA" id="ARBA00022553"/>
    </source>
</evidence>
<dbReference type="SUPFAM" id="SSF52172">
    <property type="entry name" value="CheY-like"/>
    <property type="match status" value="1"/>
</dbReference>
<dbReference type="InterPro" id="IPR003594">
    <property type="entry name" value="HATPase_dom"/>
</dbReference>
<evidence type="ECO:0000256" key="2">
    <source>
        <dbReference type="ARBA" id="ARBA00022679"/>
    </source>
</evidence>
<dbReference type="PANTHER" id="PTHR43547:SF2">
    <property type="entry name" value="HYBRID SIGNAL TRANSDUCTION HISTIDINE KINASE C"/>
    <property type="match status" value="1"/>
</dbReference>
<dbReference type="PROSITE" id="PS50110">
    <property type="entry name" value="RESPONSE_REGULATORY"/>
    <property type="match status" value="1"/>
</dbReference>
<dbReference type="SMART" id="SM00065">
    <property type="entry name" value="GAF"/>
    <property type="match status" value="1"/>
</dbReference>
<name>A0A3D1JFR0_9CHLR</name>
<keyword evidence="5" id="KW-0175">Coiled coil</keyword>
<dbReference type="AlphaFoldDB" id="A0A3D1JFR0"/>
<evidence type="ECO:0000259" key="7">
    <source>
        <dbReference type="PROSITE" id="PS50110"/>
    </source>
</evidence>
<sequence length="566" mass="62019">MIKSMANGRDRILIVENDPVVADLIGRQALQSVGFQVATVGDANSAIARAIQWVPDLILTDINLPGLSGKDLLVALKSQGVQTPVVLLAQRGQESDIVQAFRLGAADYLLLPVREAEVVSAVERVLQQVHERRERERLSQQLQQTNQELQARVRELTTIFSIGKAVTSITDQTLLMDQILEAAVQVTRADLGWLLMRDSDEKPFVLTAAANLPASLEGFFGQPWDDGISKLVALSAETLTIHGEPLKRFKVSSLGQAALIAPIKAQKKTQHTVIGLLTMIRRQPVAFGSSEQHLLEALADYASIAVINAHLFRAAEERARSMQILVEQMRMGEQINQEVLLALQEELRGPVAAASAALGKLGKDPTARWRSDQRQWLAAIQDHLDQLQRVVEAIQPLQSSAAGSEGVTSNLNELIRQVVQRARPFTQQAGVVVTTDLPPEGVVVGVEARVLGQVLHGLMSEAVRYGAEGGQIIIRLEKTPQRQAQVAFRNVGVHLDPREAERFFERTTRSTSEGRHFGGVGIRPAVIREVLTRLGGKVWLENSPGQGMTVYFSLPLTQSIQPGRKN</sequence>
<evidence type="ECO:0000256" key="3">
    <source>
        <dbReference type="ARBA" id="ARBA00022777"/>
    </source>
</evidence>
<organism evidence="8 9">
    <name type="scientific">Anaerolinea thermolimosa</name>
    <dbReference type="NCBI Taxonomy" id="229919"/>
    <lineage>
        <taxon>Bacteria</taxon>
        <taxon>Bacillati</taxon>
        <taxon>Chloroflexota</taxon>
        <taxon>Anaerolineae</taxon>
        <taxon>Anaerolineales</taxon>
        <taxon>Anaerolineaceae</taxon>
        <taxon>Anaerolinea</taxon>
    </lineage>
</organism>
<dbReference type="CDD" id="cd17574">
    <property type="entry name" value="REC_OmpR"/>
    <property type="match status" value="1"/>
</dbReference>
<dbReference type="STRING" id="229919.GCA_001050195_02951"/>
<dbReference type="Pfam" id="PF02518">
    <property type="entry name" value="HATPase_c"/>
    <property type="match status" value="1"/>
</dbReference>
<accession>A0A3D1JFR0</accession>
<dbReference type="Proteomes" id="UP000264141">
    <property type="component" value="Unassembled WGS sequence"/>
</dbReference>
<evidence type="ECO:0008006" key="10">
    <source>
        <dbReference type="Google" id="ProtNLM"/>
    </source>
</evidence>
<evidence type="ECO:0000256" key="5">
    <source>
        <dbReference type="SAM" id="Coils"/>
    </source>
</evidence>
<dbReference type="Pfam" id="PF13185">
    <property type="entry name" value="GAF_2"/>
    <property type="match status" value="1"/>
</dbReference>
<dbReference type="PROSITE" id="PS50109">
    <property type="entry name" value="HIS_KIN"/>
    <property type="match status" value="1"/>
</dbReference>
<dbReference type="Pfam" id="PF00072">
    <property type="entry name" value="Response_reg"/>
    <property type="match status" value="1"/>
</dbReference>
<feature type="domain" description="Histidine kinase" evidence="6">
    <location>
        <begin position="342"/>
        <end position="558"/>
    </location>
</feature>
<dbReference type="GO" id="GO:0000155">
    <property type="term" value="F:phosphorelay sensor kinase activity"/>
    <property type="evidence" value="ECO:0007669"/>
    <property type="project" value="TreeGrafter"/>
</dbReference>
<dbReference type="InterPro" id="IPR011006">
    <property type="entry name" value="CheY-like_superfamily"/>
</dbReference>
<keyword evidence="3" id="KW-0418">Kinase</keyword>
<dbReference type="Gene3D" id="3.30.450.40">
    <property type="match status" value="1"/>
</dbReference>
<dbReference type="Gene3D" id="3.30.565.10">
    <property type="entry name" value="Histidine kinase-like ATPase, C-terminal domain"/>
    <property type="match status" value="1"/>
</dbReference>
<dbReference type="EMBL" id="DPBP01000020">
    <property type="protein sequence ID" value="HCE17067.1"/>
    <property type="molecule type" value="Genomic_DNA"/>
</dbReference>
<proteinExistence type="predicted"/>
<feature type="domain" description="Response regulatory" evidence="7">
    <location>
        <begin position="11"/>
        <end position="126"/>
    </location>
</feature>
<dbReference type="InterPro" id="IPR036890">
    <property type="entry name" value="HATPase_C_sf"/>
</dbReference>
<protein>
    <recommendedName>
        <fullName evidence="10">Response regulator</fullName>
    </recommendedName>
</protein>
<dbReference type="Gene3D" id="3.40.50.2300">
    <property type="match status" value="1"/>
</dbReference>
<feature type="coiled-coil region" evidence="5">
    <location>
        <begin position="128"/>
        <end position="159"/>
    </location>
</feature>
<evidence type="ECO:0000313" key="8">
    <source>
        <dbReference type="EMBL" id="HCE17067.1"/>
    </source>
</evidence>
<evidence type="ECO:0000313" key="9">
    <source>
        <dbReference type="Proteomes" id="UP000264141"/>
    </source>
</evidence>
<feature type="modified residue" description="4-aspartylphosphate" evidence="4">
    <location>
        <position position="61"/>
    </location>
</feature>
<dbReference type="InterPro" id="IPR003018">
    <property type="entry name" value="GAF"/>
</dbReference>
<comment type="caution">
    <text evidence="8">The sequence shown here is derived from an EMBL/GenBank/DDBJ whole genome shotgun (WGS) entry which is preliminary data.</text>
</comment>
<dbReference type="SUPFAM" id="SSF55874">
    <property type="entry name" value="ATPase domain of HSP90 chaperone/DNA topoisomerase II/histidine kinase"/>
    <property type="match status" value="1"/>
</dbReference>
<keyword evidence="2" id="KW-0808">Transferase</keyword>
<evidence type="ECO:0000259" key="6">
    <source>
        <dbReference type="PROSITE" id="PS50109"/>
    </source>
</evidence>
<evidence type="ECO:0000256" key="4">
    <source>
        <dbReference type="PROSITE-ProRule" id="PRU00169"/>
    </source>
</evidence>
<gene>
    <name evidence="8" type="ORF">DEQ80_04330</name>
</gene>
<dbReference type="SUPFAM" id="SSF55781">
    <property type="entry name" value="GAF domain-like"/>
    <property type="match status" value="1"/>
</dbReference>
<dbReference type="SMART" id="SM00448">
    <property type="entry name" value="REC"/>
    <property type="match status" value="1"/>
</dbReference>
<reference evidence="8 9" key="1">
    <citation type="journal article" date="2018" name="Nat. Biotechnol.">
        <title>A standardized bacterial taxonomy based on genome phylogeny substantially revises the tree of life.</title>
        <authorList>
            <person name="Parks D.H."/>
            <person name="Chuvochina M."/>
            <person name="Waite D.W."/>
            <person name="Rinke C."/>
            <person name="Skarshewski A."/>
            <person name="Chaumeil P.A."/>
            <person name="Hugenholtz P."/>
        </authorList>
    </citation>
    <scope>NUCLEOTIDE SEQUENCE [LARGE SCALE GENOMIC DNA]</scope>
    <source>
        <strain evidence="8">UBA8781</strain>
    </source>
</reference>
<dbReference type="InterPro" id="IPR029016">
    <property type="entry name" value="GAF-like_dom_sf"/>
</dbReference>
<dbReference type="PANTHER" id="PTHR43547">
    <property type="entry name" value="TWO-COMPONENT HISTIDINE KINASE"/>
    <property type="match status" value="1"/>
</dbReference>
<dbReference type="InterPro" id="IPR001789">
    <property type="entry name" value="Sig_transdc_resp-reg_receiver"/>
</dbReference>
<keyword evidence="1 4" id="KW-0597">Phosphoprotein</keyword>
<dbReference type="InterPro" id="IPR005467">
    <property type="entry name" value="His_kinase_dom"/>
</dbReference>